<sequence length="70" mass="7970">MNDPRLPRTGQCKWAEGTGGNYVFPCKNRVEPGVSYCAEHHALVYISPEERRRHREHRQQQIAAPARAAA</sequence>
<dbReference type="RefSeq" id="WP_107988289.1">
    <property type="nucleotide sequence ID" value="NZ_QAYG01000001.1"/>
</dbReference>
<evidence type="ECO:0000256" key="1">
    <source>
        <dbReference type="SAM" id="MobiDB-lite"/>
    </source>
</evidence>
<proteinExistence type="predicted"/>
<evidence type="ECO:0000313" key="3">
    <source>
        <dbReference type="Proteomes" id="UP000244081"/>
    </source>
</evidence>
<dbReference type="EMBL" id="QAYG01000001">
    <property type="protein sequence ID" value="PTW62772.1"/>
    <property type="molecule type" value="Genomic_DNA"/>
</dbReference>
<keyword evidence="3" id="KW-1185">Reference proteome</keyword>
<dbReference type="OrthoDB" id="7866236at2"/>
<evidence type="ECO:0000313" key="2">
    <source>
        <dbReference type="EMBL" id="PTW62772.1"/>
    </source>
</evidence>
<feature type="region of interest" description="Disordered" evidence="1">
    <location>
        <begin position="49"/>
        <end position="70"/>
    </location>
</feature>
<name>A0A2T5VG80_9HYPH</name>
<dbReference type="AlphaFoldDB" id="A0A2T5VG80"/>
<gene>
    <name evidence="2" type="ORF">C8N35_101820</name>
</gene>
<dbReference type="Proteomes" id="UP000244081">
    <property type="component" value="Unassembled WGS sequence"/>
</dbReference>
<reference evidence="2 3" key="1">
    <citation type="submission" date="2018-04" db="EMBL/GenBank/DDBJ databases">
        <title>Genomic Encyclopedia of Archaeal and Bacterial Type Strains, Phase II (KMG-II): from individual species to whole genera.</title>
        <authorList>
            <person name="Goeker M."/>
        </authorList>
    </citation>
    <scope>NUCLEOTIDE SEQUENCE [LARGE SCALE GENOMIC DNA]</scope>
    <source>
        <strain evidence="2 3">DSM 23382</strain>
    </source>
</reference>
<comment type="caution">
    <text evidence="2">The sequence shown here is derived from an EMBL/GenBank/DDBJ whole genome shotgun (WGS) entry which is preliminary data.</text>
</comment>
<protein>
    <submittedName>
        <fullName evidence="2">GcrA cell cycle regulator</fullName>
    </submittedName>
</protein>
<accession>A0A2T5VG80</accession>
<organism evidence="2 3">
    <name type="scientific">Breoghania corrubedonensis</name>
    <dbReference type="NCBI Taxonomy" id="665038"/>
    <lineage>
        <taxon>Bacteria</taxon>
        <taxon>Pseudomonadati</taxon>
        <taxon>Pseudomonadota</taxon>
        <taxon>Alphaproteobacteria</taxon>
        <taxon>Hyphomicrobiales</taxon>
        <taxon>Stappiaceae</taxon>
        <taxon>Breoghania</taxon>
    </lineage>
</organism>
<feature type="compositionally biased region" description="Low complexity" evidence="1">
    <location>
        <begin position="60"/>
        <end position="70"/>
    </location>
</feature>